<dbReference type="GO" id="GO:0051276">
    <property type="term" value="P:chromosome organization"/>
    <property type="evidence" value="ECO:0007669"/>
    <property type="project" value="InterPro"/>
</dbReference>
<reference evidence="4" key="1">
    <citation type="journal article" date="2020" name="Fungal Divers.">
        <title>Resolving the Mortierellaceae phylogeny through synthesis of multi-gene phylogenetics and phylogenomics.</title>
        <authorList>
            <person name="Vandepol N."/>
            <person name="Liber J."/>
            <person name="Desiro A."/>
            <person name="Na H."/>
            <person name="Kennedy M."/>
            <person name="Barry K."/>
            <person name="Grigoriev I.V."/>
            <person name="Miller A.N."/>
            <person name="O'Donnell K."/>
            <person name="Stajich J.E."/>
            <person name="Bonito G."/>
        </authorList>
    </citation>
    <scope>NUCLEOTIDE SEQUENCE</scope>
    <source>
        <strain evidence="4">MES-2147</strain>
    </source>
</reference>
<feature type="non-terminal residue" evidence="4">
    <location>
        <position position="1"/>
    </location>
</feature>
<feature type="coiled-coil region" evidence="1">
    <location>
        <begin position="177"/>
        <end position="260"/>
    </location>
</feature>
<comment type="caution">
    <text evidence="4">The sequence shown here is derived from an EMBL/GenBank/DDBJ whole genome shotgun (WGS) entry which is preliminary data.</text>
</comment>
<protein>
    <submittedName>
        <fullName evidence="4">Structural maintenance of chromosomes protein 3</fullName>
    </submittedName>
</protein>
<dbReference type="InterPro" id="IPR036277">
    <property type="entry name" value="SMC_hinge_sf"/>
</dbReference>
<dbReference type="AlphaFoldDB" id="A0A9P6SR86"/>
<organism evidence="4 5">
    <name type="scientific">Modicella reniformis</name>
    <dbReference type="NCBI Taxonomy" id="1440133"/>
    <lineage>
        <taxon>Eukaryota</taxon>
        <taxon>Fungi</taxon>
        <taxon>Fungi incertae sedis</taxon>
        <taxon>Mucoromycota</taxon>
        <taxon>Mortierellomycotina</taxon>
        <taxon>Mortierellomycetes</taxon>
        <taxon>Mortierellales</taxon>
        <taxon>Mortierellaceae</taxon>
        <taxon>Modicella</taxon>
    </lineage>
</organism>
<evidence type="ECO:0000259" key="3">
    <source>
        <dbReference type="SMART" id="SM00968"/>
    </source>
</evidence>
<dbReference type="InterPro" id="IPR010935">
    <property type="entry name" value="SMC_hinge"/>
</dbReference>
<dbReference type="GO" id="GO:0007059">
    <property type="term" value="P:chromosome segregation"/>
    <property type="evidence" value="ECO:0007669"/>
    <property type="project" value="UniProtKB-ARBA"/>
</dbReference>
<evidence type="ECO:0000256" key="2">
    <source>
        <dbReference type="SAM" id="MobiDB-lite"/>
    </source>
</evidence>
<feature type="compositionally biased region" description="Basic and acidic residues" evidence="2">
    <location>
        <begin position="16"/>
        <end position="27"/>
    </location>
</feature>
<dbReference type="OrthoDB" id="5575062at2759"/>
<feature type="non-terminal residue" evidence="4">
    <location>
        <position position="365"/>
    </location>
</feature>
<accession>A0A9P6SR86</accession>
<feature type="domain" description="SMC hinge" evidence="3">
    <location>
        <begin position="279"/>
        <end position="358"/>
    </location>
</feature>
<dbReference type="Proteomes" id="UP000749646">
    <property type="component" value="Unassembled WGS sequence"/>
</dbReference>
<dbReference type="GO" id="GO:0005524">
    <property type="term" value="F:ATP binding"/>
    <property type="evidence" value="ECO:0007669"/>
    <property type="project" value="InterPro"/>
</dbReference>
<proteinExistence type="predicted"/>
<keyword evidence="5" id="KW-1185">Reference proteome</keyword>
<dbReference type="SMART" id="SM00968">
    <property type="entry name" value="SMC_hinge"/>
    <property type="match status" value="1"/>
</dbReference>
<dbReference type="SUPFAM" id="SSF75553">
    <property type="entry name" value="Smc hinge domain"/>
    <property type="match status" value="1"/>
</dbReference>
<dbReference type="Gene3D" id="1.20.1060.20">
    <property type="match status" value="1"/>
</dbReference>
<evidence type="ECO:0000313" key="4">
    <source>
        <dbReference type="EMBL" id="KAF9992824.1"/>
    </source>
</evidence>
<evidence type="ECO:0000313" key="5">
    <source>
        <dbReference type="Proteomes" id="UP000749646"/>
    </source>
</evidence>
<dbReference type="EMBL" id="JAAAHW010002046">
    <property type="protein sequence ID" value="KAF9992824.1"/>
    <property type="molecule type" value="Genomic_DNA"/>
</dbReference>
<dbReference type="GO" id="GO:0005694">
    <property type="term" value="C:chromosome"/>
    <property type="evidence" value="ECO:0007669"/>
    <property type="project" value="InterPro"/>
</dbReference>
<gene>
    <name evidence="4" type="primary">SMC3_2</name>
    <name evidence="4" type="ORF">BGZ65_011753</name>
</gene>
<dbReference type="Pfam" id="PF06470">
    <property type="entry name" value="SMC_hinge"/>
    <property type="match status" value="1"/>
</dbReference>
<evidence type="ECO:0000256" key="1">
    <source>
        <dbReference type="SAM" id="Coils"/>
    </source>
</evidence>
<name>A0A9P6SR86_9FUNG</name>
<sequence length="365" mass="42176">DGHKKELDGSNQQQKDFQEKEGRLTALEQEIKEEKQHIELLLAEKRQLDHELESQVKAKAQTELRIRDHEDNAGTTAEIKQRNQEELKAIEDEIQSKELELAQVIPEFQARENEERQLREELEQVDLQRQTLYSKQGRSGQFKSKALRDDWIRREMDEIQQSYNMQTSQASVTEGALQTLRSQLQQVSEKIGTMREQETSRKVESESLLEEMTLLKVERDKLTDQRKELWREDAKLDSTLNNLREERHKAERALGATMDKSTGAGLDAVRRIAKTLNLDGFYGPLYELFNVTDEYDVAVNVTAGSSLFHVVVDTDQTATRILEALNKEKAGRVTFMPLNRLNTKPSTYPEAEDAFPMIKKLTFDP</sequence>
<keyword evidence="1" id="KW-0175">Coiled coil</keyword>
<feature type="region of interest" description="Disordered" evidence="2">
    <location>
        <begin position="1"/>
        <end position="27"/>
    </location>
</feature>
<dbReference type="PANTHER" id="PTHR43977">
    <property type="entry name" value="STRUCTURAL MAINTENANCE OF CHROMOSOMES PROTEIN 3"/>
    <property type="match status" value="1"/>
</dbReference>